<evidence type="ECO:0000256" key="3">
    <source>
        <dbReference type="ARBA" id="ARBA00022839"/>
    </source>
</evidence>
<reference evidence="5 6" key="1">
    <citation type="journal article" date="2011" name="Front. Microbiol.">
        <title>Genomic signatures of strain selection and enhancement in Bacillus atrophaeus var. globigii, a historical biowarfare simulant.</title>
        <authorList>
            <person name="Gibbons H.S."/>
            <person name="Broomall S.M."/>
            <person name="McNew L.A."/>
            <person name="Daligault H."/>
            <person name="Chapman C."/>
            <person name="Bruce D."/>
            <person name="Karavis M."/>
            <person name="Krepps M."/>
            <person name="McGregor P.A."/>
            <person name="Hong C."/>
            <person name="Park K.H."/>
            <person name="Akmal A."/>
            <person name="Feldman A."/>
            <person name="Lin J.S."/>
            <person name="Chang W.E."/>
            <person name="Higgs B.W."/>
            <person name="Demirev P."/>
            <person name="Lindquist J."/>
            <person name="Liem A."/>
            <person name="Fochler E."/>
            <person name="Read T.D."/>
            <person name="Tapia R."/>
            <person name="Johnson S."/>
            <person name="Bishop-Lilly K.A."/>
            <person name="Detter C."/>
            <person name="Han C."/>
            <person name="Sozhamannan S."/>
            <person name="Rosenzweig C.N."/>
            <person name="Skowronski E.W."/>
        </authorList>
    </citation>
    <scope>NUCLEOTIDE SEQUENCE [LARGE SCALE GENOMIC DNA]</scope>
    <source>
        <strain evidence="5 6">GYP-17</strain>
    </source>
</reference>
<keyword evidence="6" id="KW-1185">Reference proteome</keyword>
<dbReference type="GO" id="GO:0006259">
    <property type="term" value="P:DNA metabolic process"/>
    <property type="evidence" value="ECO:0007669"/>
    <property type="project" value="UniProtKB-ARBA"/>
</dbReference>
<evidence type="ECO:0000313" key="6">
    <source>
        <dbReference type="Proteomes" id="UP000288405"/>
    </source>
</evidence>
<dbReference type="AlphaFoldDB" id="A0A432WPV2"/>
<protein>
    <submittedName>
        <fullName evidence="5">Exonuclease</fullName>
    </submittedName>
</protein>
<dbReference type="Pfam" id="PF00929">
    <property type="entry name" value="RNase_T"/>
    <property type="match status" value="1"/>
</dbReference>
<dbReference type="PANTHER" id="PTHR23044:SF61">
    <property type="entry name" value="3'-5' EXORIBONUCLEASE 1-RELATED"/>
    <property type="match status" value="1"/>
</dbReference>
<dbReference type="InterPro" id="IPR047201">
    <property type="entry name" value="ERI-1_3'hExo-like"/>
</dbReference>
<dbReference type="RefSeq" id="WP_126776084.1">
    <property type="nucleotide sequence ID" value="NZ_PIPM01000002.1"/>
</dbReference>
<dbReference type="CDD" id="cd06133">
    <property type="entry name" value="ERI-1_3'hExo_like"/>
    <property type="match status" value="1"/>
</dbReference>
<sequence length="177" mass="20446">MEKPFLIVDLEATCWDGNVPEHERTQIIEDMEIIEFGCVITDRNGTIYDSCSFLVRPVLHPQLSGFCTSLTSIEQTQVDKSPTYVNVVPKIDSWLEDFNVEFWGSWGNYDKNQIQVEFERQKVAPKFFSLKHVNLKKLWRKGKPGGRSSGLRSALKYHDLEFEGTYHRGIDDDLNIS</sequence>
<dbReference type="InterPro" id="IPR013520">
    <property type="entry name" value="Ribonucl_H"/>
</dbReference>
<name>A0A432WPV2_9GAMM</name>
<dbReference type="Gene3D" id="3.30.420.10">
    <property type="entry name" value="Ribonuclease H-like superfamily/Ribonuclease H"/>
    <property type="match status" value="1"/>
</dbReference>
<evidence type="ECO:0000313" key="5">
    <source>
        <dbReference type="EMBL" id="RUO35707.1"/>
    </source>
</evidence>
<dbReference type="GO" id="GO:0000175">
    <property type="term" value="F:3'-5'-RNA exonuclease activity"/>
    <property type="evidence" value="ECO:0007669"/>
    <property type="project" value="InterPro"/>
</dbReference>
<keyword evidence="2" id="KW-0378">Hydrolase</keyword>
<dbReference type="SUPFAM" id="SSF53098">
    <property type="entry name" value="Ribonuclease H-like"/>
    <property type="match status" value="1"/>
</dbReference>
<evidence type="ECO:0000256" key="2">
    <source>
        <dbReference type="ARBA" id="ARBA00022801"/>
    </source>
</evidence>
<dbReference type="InterPro" id="IPR036397">
    <property type="entry name" value="RNaseH_sf"/>
</dbReference>
<evidence type="ECO:0000256" key="1">
    <source>
        <dbReference type="ARBA" id="ARBA00022722"/>
    </source>
</evidence>
<dbReference type="InterPro" id="IPR051274">
    <property type="entry name" value="3-5_Exoribonuclease"/>
</dbReference>
<keyword evidence="1" id="KW-0540">Nuclease</keyword>
<dbReference type="InterPro" id="IPR012337">
    <property type="entry name" value="RNaseH-like_sf"/>
</dbReference>
<proteinExistence type="predicted"/>
<dbReference type="Proteomes" id="UP000288405">
    <property type="component" value="Unassembled WGS sequence"/>
</dbReference>
<evidence type="ECO:0000259" key="4">
    <source>
        <dbReference type="SMART" id="SM00479"/>
    </source>
</evidence>
<dbReference type="OrthoDB" id="4563729at2"/>
<dbReference type="EMBL" id="PIPM01000002">
    <property type="protein sequence ID" value="RUO35707.1"/>
    <property type="molecule type" value="Genomic_DNA"/>
</dbReference>
<dbReference type="PANTHER" id="PTHR23044">
    <property type="entry name" value="3'-5' EXONUCLEASE ERI1-RELATED"/>
    <property type="match status" value="1"/>
</dbReference>
<dbReference type="SMART" id="SM00479">
    <property type="entry name" value="EXOIII"/>
    <property type="match status" value="1"/>
</dbReference>
<gene>
    <name evidence="5" type="ORF">CWE11_02810</name>
</gene>
<dbReference type="GO" id="GO:0003676">
    <property type="term" value="F:nucleic acid binding"/>
    <property type="evidence" value="ECO:0007669"/>
    <property type="project" value="InterPro"/>
</dbReference>
<accession>A0A432WPV2</accession>
<comment type="caution">
    <text evidence="5">The sequence shown here is derived from an EMBL/GenBank/DDBJ whole genome shotgun (WGS) entry which is preliminary data.</text>
</comment>
<organism evidence="5 6">
    <name type="scientific">Aliidiomarina sanyensis</name>
    <dbReference type="NCBI Taxonomy" id="1249555"/>
    <lineage>
        <taxon>Bacteria</taxon>
        <taxon>Pseudomonadati</taxon>
        <taxon>Pseudomonadota</taxon>
        <taxon>Gammaproteobacteria</taxon>
        <taxon>Alteromonadales</taxon>
        <taxon>Idiomarinaceae</taxon>
        <taxon>Aliidiomarina</taxon>
    </lineage>
</organism>
<keyword evidence="3 5" id="KW-0269">Exonuclease</keyword>
<feature type="domain" description="Exonuclease" evidence="4">
    <location>
        <begin position="4"/>
        <end position="177"/>
    </location>
</feature>